<organism evidence="3">
    <name type="scientific">Corethron hystrix</name>
    <dbReference type="NCBI Taxonomy" id="216773"/>
    <lineage>
        <taxon>Eukaryota</taxon>
        <taxon>Sar</taxon>
        <taxon>Stramenopiles</taxon>
        <taxon>Ochrophyta</taxon>
        <taxon>Bacillariophyta</taxon>
        <taxon>Coscinodiscophyceae</taxon>
        <taxon>Corethrophycidae</taxon>
        <taxon>Corethrales</taxon>
        <taxon>Corethraceae</taxon>
        <taxon>Corethron</taxon>
    </lineage>
</organism>
<dbReference type="EMBL" id="HBFR01027516">
    <property type="protein sequence ID" value="CAD8892677.1"/>
    <property type="molecule type" value="Transcribed_RNA"/>
</dbReference>
<evidence type="ECO:0000313" key="2">
    <source>
        <dbReference type="EMBL" id="CAD8892676.1"/>
    </source>
</evidence>
<accession>A0A6U5ITV3</accession>
<dbReference type="EMBL" id="HBFR01027515">
    <property type="protein sequence ID" value="CAD8892676.1"/>
    <property type="molecule type" value="Transcribed_RNA"/>
</dbReference>
<reference evidence="3" key="1">
    <citation type="submission" date="2021-01" db="EMBL/GenBank/DDBJ databases">
        <authorList>
            <person name="Corre E."/>
            <person name="Pelletier E."/>
            <person name="Niang G."/>
            <person name="Scheremetjew M."/>
            <person name="Finn R."/>
            <person name="Kale V."/>
            <person name="Holt S."/>
            <person name="Cochrane G."/>
            <person name="Meng A."/>
            <person name="Brown T."/>
            <person name="Cohen L."/>
        </authorList>
    </citation>
    <scope>NUCLEOTIDE SEQUENCE</scope>
    <source>
        <strain evidence="3">308</strain>
    </source>
</reference>
<gene>
    <name evidence="2" type="ORF">CHYS00102_LOCUS19885</name>
    <name evidence="3" type="ORF">CHYS00102_LOCUS19886</name>
</gene>
<evidence type="ECO:0000313" key="3">
    <source>
        <dbReference type="EMBL" id="CAD8892677.1"/>
    </source>
</evidence>
<keyword evidence="1" id="KW-0812">Transmembrane</keyword>
<protein>
    <submittedName>
        <fullName evidence="3">Uncharacterized protein</fullName>
    </submittedName>
</protein>
<evidence type="ECO:0000256" key="1">
    <source>
        <dbReference type="SAM" id="Phobius"/>
    </source>
</evidence>
<sequence length="117" mass="12798">MTSSSQPTPSPTETATANGVEKRPLSFLTMPNPDINYDVILASYAVCCCLCAFLYALEKMLFSESMDGREFIVENRESAKGLYVVFMPFFPCLIWAAAMRTRAASSSSSGGGKEKEE</sequence>
<proteinExistence type="predicted"/>
<name>A0A6U5ITV3_9STRA</name>
<keyword evidence="1" id="KW-1133">Transmembrane helix</keyword>
<feature type="transmembrane region" description="Helical" evidence="1">
    <location>
        <begin position="78"/>
        <end position="98"/>
    </location>
</feature>
<feature type="transmembrane region" description="Helical" evidence="1">
    <location>
        <begin position="35"/>
        <end position="57"/>
    </location>
</feature>
<dbReference type="AlphaFoldDB" id="A0A6U5ITV3"/>
<keyword evidence="1" id="KW-0472">Membrane</keyword>